<reference evidence="1" key="1">
    <citation type="journal article" date="2019" name="bioRxiv">
        <title>The Genome of the Zebra Mussel, Dreissena polymorpha: A Resource for Invasive Species Research.</title>
        <authorList>
            <person name="McCartney M.A."/>
            <person name="Auch B."/>
            <person name="Kono T."/>
            <person name="Mallez S."/>
            <person name="Zhang Y."/>
            <person name="Obille A."/>
            <person name="Becker A."/>
            <person name="Abrahante J.E."/>
            <person name="Garbe J."/>
            <person name="Badalamenti J.P."/>
            <person name="Herman A."/>
            <person name="Mangelson H."/>
            <person name="Liachko I."/>
            <person name="Sullivan S."/>
            <person name="Sone E.D."/>
            <person name="Koren S."/>
            <person name="Silverstein K.A.T."/>
            <person name="Beckman K.B."/>
            <person name="Gohl D.M."/>
        </authorList>
    </citation>
    <scope>NUCLEOTIDE SEQUENCE</scope>
    <source>
        <strain evidence="1">Duluth1</strain>
        <tissue evidence="1">Whole animal</tissue>
    </source>
</reference>
<sequence length="84" mass="9663">MCHNDDMQLKLCFTVINPALNPVCSSASSYSTLLFNRLGMNLGWLMRLMMWLCSHSLRLPFLSNEMTRDWVHLLGHFFSSGKVP</sequence>
<protein>
    <submittedName>
        <fullName evidence="1">Uncharacterized protein</fullName>
    </submittedName>
</protein>
<dbReference type="EMBL" id="JAIWYP010000008">
    <property type="protein sequence ID" value="KAH3780615.1"/>
    <property type="molecule type" value="Genomic_DNA"/>
</dbReference>
<name>A0A9D4EMA8_DREPO</name>
<organism evidence="1 2">
    <name type="scientific">Dreissena polymorpha</name>
    <name type="common">Zebra mussel</name>
    <name type="synonym">Mytilus polymorpha</name>
    <dbReference type="NCBI Taxonomy" id="45954"/>
    <lineage>
        <taxon>Eukaryota</taxon>
        <taxon>Metazoa</taxon>
        <taxon>Spiralia</taxon>
        <taxon>Lophotrochozoa</taxon>
        <taxon>Mollusca</taxon>
        <taxon>Bivalvia</taxon>
        <taxon>Autobranchia</taxon>
        <taxon>Heteroconchia</taxon>
        <taxon>Euheterodonta</taxon>
        <taxon>Imparidentia</taxon>
        <taxon>Neoheterodontei</taxon>
        <taxon>Myida</taxon>
        <taxon>Dreissenoidea</taxon>
        <taxon>Dreissenidae</taxon>
        <taxon>Dreissena</taxon>
    </lineage>
</organism>
<accession>A0A9D4EMA8</accession>
<reference evidence="1" key="2">
    <citation type="submission" date="2020-11" db="EMBL/GenBank/DDBJ databases">
        <authorList>
            <person name="McCartney M.A."/>
            <person name="Auch B."/>
            <person name="Kono T."/>
            <person name="Mallez S."/>
            <person name="Becker A."/>
            <person name="Gohl D.M."/>
            <person name="Silverstein K.A.T."/>
            <person name="Koren S."/>
            <person name="Bechman K.B."/>
            <person name="Herman A."/>
            <person name="Abrahante J.E."/>
            <person name="Garbe J."/>
        </authorList>
    </citation>
    <scope>NUCLEOTIDE SEQUENCE</scope>
    <source>
        <strain evidence="1">Duluth1</strain>
        <tissue evidence="1">Whole animal</tissue>
    </source>
</reference>
<dbReference type="Proteomes" id="UP000828390">
    <property type="component" value="Unassembled WGS sequence"/>
</dbReference>
<comment type="caution">
    <text evidence="1">The sequence shown here is derived from an EMBL/GenBank/DDBJ whole genome shotgun (WGS) entry which is preliminary data.</text>
</comment>
<evidence type="ECO:0000313" key="2">
    <source>
        <dbReference type="Proteomes" id="UP000828390"/>
    </source>
</evidence>
<dbReference type="AlphaFoldDB" id="A0A9D4EMA8"/>
<gene>
    <name evidence="1" type="ORF">DPMN_158434</name>
</gene>
<evidence type="ECO:0000313" key="1">
    <source>
        <dbReference type="EMBL" id="KAH3780615.1"/>
    </source>
</evidence>
<keyword evidence="2" id="KW-1185">Reference proteome</keyword>
<proteinExistence type="predicted"/>